<dbReference type="Proteomes" id="UP000289269">
    <property type="component" value="Unassembled WGS sequence"/>
</dbReference>
<evidence type="ECO:0000256" key="1">
    <source>
        <dbReference type="SAM" id="Phobius"/>
    </source>
</evidence>
<protein>
    <submittedName>
        <fullName evidence="2">Uncharacterized protein</fullName>
    </submittedName>
</protein>
<reference evidence="2" key="1">
    <citation type="submission" date="2019-01" db="EMBL/GenBank/DDBJ databases">
        <title>Genomic signatures and co-occurrence patterns of the ultra-small Saccharimodia (Patescibacteria phylum) suggest a symbiotic lifestyle.</title>
        <authorList>
            <person name="Lemos L."/>
            <person name="Medeiros J."/>
            <person name="Andreote F."/>
            <person name="Fernandes G."/>
            <person name="Varani A."/>
            <person name="Oliveira G."/>
            <person name="Pylro V."/>
        </authorList>
    </citation>
    <scope>NUCLEOTIDE SEQUENCE [LARGE SCALE GENOMIC DNA]</scope>
    <source>
        <strain evidence="2">AMD01</strain>
    </source>
</reference>
<sequence>MRSGLNGNVMQISLIRVISYAGIAIFASVLANAVPASAAYIENSLVDNGVFLNSRSMSQTQIQTFLEGKKSYLATYQTFSGRDNATVPASQIVYEAAVDYGINPQVILATLQKEQSLVTDPQPASSQLTYAMGYGCPDGGSCSYPGFYKQVDNGTWQLRLNFERANGNNSWWNANITYACANASRYYSTGLYPNRSVNFIDDGGVTYKTFTILNAATASLYCYTPHAYPGSSNYYYSGSYNFTASFDNWGWSLRDQAYSAQFVSQSAFPQLDPGQTATVYFQYKNTGGVAWYDDSSIATSPVGSGAYPIHLATSQPLNRSSKFYGTGWTNPARPAVNFAAVYEADG</sequence>
<organism evidence="2 3">
    <name type="scientific">Candidatus Chaera renei</name>
    <dbReference type="NCBI Taxonomy" id="2506947"/>
    <lineage>
        <taxon>Bacteria</taxon>
        <taxon>Candidatus Saccharimonadota</taxon>
        <taxon>Candidatus Saccharimonadia</taxon>
        <taxon>Candidatus Saccharimonadales</taxon>
        <taxon>Candidatus Saccharimonadaceae</taxon>
        <taxon>Candidatus Chaera</taxon>
    </lineage>
</organism>
<evidence type="ECO:0000313" key="3">
    <source>
        <dbReference type="Proteomes" id="UP000289269"/>
    </source>
</evidence>
<feature type="transmembrane region" description="Helical" evidence="1">
    <location>
        <begin position="12"/>
        <end position="34"/>
    </location>
</feature>
<keyword evidence="1" id="KW-0472">Membrane</keyword>
<proteinExistence type="predicted"/>
<comment type="caution">
    <text evidence="2">The sequence shown here is derived from an EMBL/GenBank/DDBJ whole genome shotgun (WGS) entry which is preliminary data.</text>
</comment>
<keyword evidence="1" id="KW-1133">Transmembrane helix</keyword>
<name>A0A4Q0AIQ9_9BACT</name>
<dbReference type="AlphaFoldDB" id="A0A4Q0AIQ9"/>
<feature type="non-terminal residue" evidence="2">
    <location>
        <position position="346"/>
    </location>
</feature>
<evidence type="ECO:0000313" key="2">
    <source>
        <dbReference type="EMBL" id="RWZ78946.1"/>
    </source>
</evidence>
<gene>
    <name evidence="2" type="ORF">EOT04_02635</name>
</gene>
<dbReference type="EMBL" id="SCKW01000027">
    <property type="protein sequence ID" value="RWZ78946.1"/>
    <property type="molecule type" value="Genomic_DNA"/>
</dbReference>
<accession>A0A4Q0AIQ9</accession>
<keyword evidence="1" id="KW-0812">Transmembrane</keyword>
<keyword evidence="3" id="KW-1185">Reference proteome</keyword>